<dbReference type="InterPro" id="IPR011335">
    <property type="entry name" value="Restrct_endonuc-II-like"/>
</dbReference>
<sequence length="110" mass="12076">MSESVAVSVFIQYSPTMWGNILEWDILSILRDAGFEVIHVGRRGDGGVDIIARIKGKKFSFQCKNWSNKIEVVRALRGVTCLEKGVVGIVVGNEFSPGAIKEANLSQIHS</sequence>
<dbReference type="SUPFAM" id="SSF52980">
    <property type="entry name" value="Restriction endonuclease-like"/>
    <property type="match status" value="1"/>
</dbReference>
<protein>
    <submittedName>
        <fullName evidence="2">697_t:CDS:1</fullName>
    </submittedName>
</protein>
<keyword evidence="3" id="KW-1185">Reference proteome</keyword>
<dbReference type="EMBL" id="CAJVQA010023024">
    <property type="protein sequence ID" value="CAG8776621.1"/>
    <property type="molecule type" value="Genomic_DNA"/>
</dbReference>
<comment type="caution">
    <text evidence="2">The sequence shown here is derived from an EMBL/GenBank/DDBJ whole genome shotgun (WGS) entry which is preliminary data.</text>
</comment>
<dbReference type="GO" id="GO:0009307">
    <property type="term" value="P:DNA restriction-modification system"/>
    <property type="evidence" value="ECO:0007669"/>
    <property type="project" value="InterPro"/>
</dbReference>
<reference evidence="2" key="1">
    <citation type="submission" date="2021-06" db="EMBL/GenBank/DDBJ databases">
        <authorList>
            <person name="Kallberg Y."/>
            <person name="Tangrot J."/>
            <person name="Rosling A."/>
        </authorList>
    </citation>
    <scope>NUCLEOTIDE SEQUENCE</scope>
    <source>
        <strain evidence="2">FL966</strain>
    </source>
</reference>
<dbReference type="Pfam" id="PF04471">
    <property type="entry name" value="Mrr_cat"/>
    <property type="match status" value="1"/>
</dbReference>
<dbReference type="Gene3D" id="3.40.1350.10">
    <property type="match status" value="1"/>
</dbReference>
<proteinExistence type="predicted"/>
<evidence type="ECO:0000313" key="3">
    <source>
        <dbReference type="Proteomes" id="UP000789759"/>
    </source>
</evidence>
<dbReference type="OrthoDB" id="2440061at2759"/>
<gene>
    <name evidence="2" type="ORF">CPELLU_LOCUS16153</name>
</gene>
<evidence type="ECO:0000313" key="2">
    <source>
        <dbReference type="EMBL" id="CAG8776621.1"/>
    </source>
</evidence>
<dbReference type="AlphaFoldDB" id="A0A9N9NYY0"/>
<dbReference type="GO" id="GO:0006302">
    <property type="term" value="P:double-strand break repair"/>
    <property type="evidence" value="ECO:0007669"/>
    <property type="project" value="UniProtKB-ARBA"/>
</dbReference>
<name>A0A9N9NYY0_9GLOM</name>
<dbReference type="GO" id="GO:0003677">
    <property type="term" value="F:DNA binding"/>
    <property type="evidence" value="ECO:0007669"/>
    <property type="project" value="InterPro"/>
</dbReference>
<feature type="non-terminal residue" evidence="2">
    <location>
        <position position="1"/>
    </location>
</feature>
<dbReference type="GO" id="GO:0004519">
    <property type="term" value="F:endonuclease activity"/>
    <property type="evidence" value="ECO:0007669"/>
    <property type="project" value="InterPro"/>
</dbReference>
<feature type="domain" description="Restriction endonuclease type IV Mrr" evidence="1">
    <location>
        <begin position="26"/>
        <end position="105"/>
    </location>
</feature>
<dbReference type="InterPro" id="IPR007560">
    <property type="entry name" value="Restrct_endonuc_IV_Mrr"/>
</dbReference>
<evidence type="ECO:0000259" key="1">
    <source>
        <dbReference type="Pfam" id="PF04471"/>
    </source>
</evidence>
<dbReference type="InterPro" id="IPR011856">
    <property type="entry name" value="tRNA_endonuc-like_dom_sf"/>
</dbReference>
<dbReference type="Proteomes" id="UP000789759">
    <property type="component" value="Unassembled WGS sequence"/>
</dbReference>
<accession>A0A9N9NYY0</accession>
<organism evidence="2 3">
    <name type="scientific">Cetraspora pellucida</name>
    <dbReference type="NCBI Taxonomy" id="1433469"/>
    <lineage>
        <taxon>Eukaryota</taxon>
        <taxon>Fungi</taxon>
        <taxon>Fungi incertae sedis</taxon>
        <taxon>Mucoromycota</taxon>
        <taxon>Glomeromycotina</taxon>
        <taxon>Glomeromycetes</taxon>
        <taxon>Diversisporales</taxon>
        <taxon>Gigasporaceae</taxon>
        <taxon>Cetraspora</taxon>
    </lineage>
</organism>